<evidence type="ECO:0000313" key="9">
    <source>
        <dbReference type="EMBL" id="RDC36173.1"/>
    </source>
</evidence>
<dbReference type="SUPFAM" id="SSF46894">
    <property type="entry name" value="C-terminal effector domain of the bipartite response regulators"/>
    <property type="match status" value="1"/>
</dbReference>
<dbReference type="AlphaFoldDB" id="A0A369NL69"/>
<evidence type="ECO:0000313" key="10">
    <source>
        <dbReference type="Proteomes" id="UP000253752"/>
    </source>
</evidence>
<dbReference type="EMBL" id="PPTU01000027">
    <property type="protein sequence ID" value="RDB67737.1"/>
    <property type="molecule type" value="Genomic_DNA"/>
</dbReference>
<comment type="caution">
    <text evidence="7">The sequence shown here is derived from an EMBL/GenBank/DDBJ whole genome shotgun (WGS) entry which is preliminary data.</text>
</comment>
<dbReference type="PANTHER" id="PTHR44688:SF16">
    <property type="entry name" value="DNA-BINDING TRANSCRIPTIONAL ACTIVATOR DEVR_DOSR"/>
    <property type="match status" value="1"/>
</dbReference>
<dbReference type="Proteomes" id="UP000253915">
    <property type="component" value="Unassembled WGS sequence"/>
</dbReference>
<organism evidence="7 10">
    <name type="scientific">Eggerthella lenta</name>
    <name type="common">Eubacterium lentum</name>
    <dbReference type="NCBI Taxonomy" id="84112"/>
    <lineage>
        <taxon>Bacteria</taxon>
        <taxon>Bacillati</taxon>
        <taxon>Actinomycetota</taxon>
        <taxon>Coriobacteriia</taxon>
        <taxon>Eggerthellales</taxon>
        <taxon>Eggerthellaceae</taxon>
        <taxon>Eggerthella</taxon>
    </lineage>
</organism>
<dbReference type="CDD" id="cd06170">
    <property type="entry name" value="LuxR_C_like"/>
    <property type="match status" value="1"/>
</dbReference>
<dbReference type="PRINTS" id="PR00038">
    <property type="entry name" value="HTHLUXR"/>
</dbReference>
<dbReference type="InterPro" id="IPR016032">
    <property type="entry name" value="Sig_transdc_resp-reg_C-effctor"/>
</dbReference>
<accession>A0A369NL69</accession>
<protein>
    <submittedName>
        <fullName evidence="5">DNA-binding response regulator</fullName>
    </submittedName>
    <submittedName>
        <fullName evidence="7">Helix-turn-helix transcriptional regulator</fullName>
    </submittedName>
</protein>
<proteinExistence type="predicted"/>
<evidence type="ECO:0000313" key="7">
    <source>
        <dbReference type="EMBL" id="RDB80026.1"/>
    </source>
</evidence>
<keyword evidence="3" id="KW-0804">Transcription</keyword>
<evidence type="ECO:0000256" key="1">
    <source>
        <dbReference type="ARBA" id="ARBA00023015"/>
    </source>
</evidence>
<dbReference type="EMBL" id="PPUQ01000018">
    <property type="protein sequence ID" value="RDC36173.1"/>
    <property type="molecule type" value="Genomic_DNA"/>
</dbReference>
<dbReference type="PANTHER" id="PTHR44688">
    <property type="entry name" value="DNA-BINDING TRANSCRIPTIONAL ACTIVATOR DEVR_DOSR"/>
    <property type="match status" value="1"/>
</dbReference>
<dbReference type="GO" id="GO:0003677">
    <property type="term" value="F:DNA binding"/>
    <property type="evidence" value="ECO:0007669"/>
    <property type="project" value="UniProtKB-KW"/>
</dbReference>
<feature type="domain" description="HTH luxR-type" evidence="4">
    <location>
        <begin position="206"/>
        <end position="271"/>
    </location>
</feature>
<dbReference type="EMBL" id="PPTY01000019">
    <property type="protein sequence ID" value="RDB84052.1"/>
    <property type="molecule type" value="Genomic_DNA"/>
</dbReference>
<dbReference type="SMART" id="SM00421">
    <property type="entry name" value="HTH_LUXR"/>
    <property type="match status" value="1"/>
</dbReference>
<evidence type="ECO:0000313" key="13">
    <source>
        <dbReference type="Proteomes" id="UP000253970"/>
    </source>
</evidence>
<reference evidence="10 11" key="1">
    <citation type="journal article" date="2018" name="Elife">
        <title>Discovery and characterization of a prevalent human gut bacterial enzyme sufficient for the inactivation of a family of plant toxins.</title>
        <authorList>
            <person name="Koppel N."/>
            <person name="Bisanz J.E."/>
            <person name="Pandelia M.E."/>
            <person name="Turnbaugh P.J."/>
            <person name="Balskus E.P."/>
        </authorList>
    </citation>
    <scope>NUCLEOTIDE SEQUENCE [LARGE SCALE GENOMIC DNA]</scope>
    <source>
        <strain evidence="9 12">16A</strain>
        <strain evidence="8 11">FAA1-1-60AUCSF</strain>
        <strain evidence="7 10">MR1 #12</strain>
        <strain evidence="6 13">W1 BHI 6</strain>
    </source>
</reference>
<dbReference type="Proteomes" id="UP000253970">
    <property type="component" value="Unassembled WGS sequence"/>
</dbReference>
<dbReference type="EMBL" id="PPTX01000009">
    <property type="protein sequence ID" value="RDB80026.1"/>
    <property type="molecule type" value="Genomic_DNA"/>
</dbReference>
<dbReference type="GO" id="GO:0006355">
    <property type="term" value="P:regulation of DNA-templated transcription"/>
    <property type="evidence" value="ECO:0007669"/>
    <property type="project" value="InterPro"/>
</dbReference>
<dbReference type="Proteomes" id="UP000436429">
    <property type="component" value="Unassembled WGS sequence"/>
</dbReference>
<evidence type="ECO:0000313" key="14">
    <source>
        <dbReference type="Proteomes" id="UP000436429"/>
    </source>
</evidence>
<dbReference type="EMBL" id="WPOM01000019">
    <property type="protein sequence ID" value="MVN33573.1"/>
    <property type="molecule type" value="Genomic_DNA"/>
</dbReference>
<evidence type="ECO:0000313" key="8">
    <source>
        <dbReference type="EMBL" id="RDB84052.1"/>
    </source>
</evidence>
<dbReference type="Gene3D" id="1.10.10.10">
    <property type="entry name" value="Winged helix-like DNA-binding domain superfamily/Winged helix DNA-binding domain"/>
    <property type="match status" value="1"/>
</dbReference>
<keyword evidence="1" id="KW-0805">Transcription regulation</keyword>
<evidence type="ECO:0000313" key="11">
    <source>
        <dbReference type="Proteomes" id="UP000253857"/>
    </source>
</evidence>
<evidence type="ECO:0000259" key="4">
    <source>
        <dbReference type="PROSITE" id="PS50043"/>
    </source>
</evidence>
<dbReference type="SUPFAM" id="SSF55781">
    <property type="entry name" value="GAF domain-like"/>
    <property type="match status" value="1"/>
</dbReference>
<dbReference type="Pfam" id="PF00196">
    <property type="entry name" value="GerE"/>
    <property type="match status" value="1"/>
</dbReference>
<dbReference type="InterPro" id="IPR036388">
    <property type="entry name" value="WH-like_DNA-bd_sf"/>
</dbReference>
<dbReference type="PROSITE" id="PS50043">
    <property type="entry name" value="HTH_LUXR_2"/>
    <property type="match status" value="1"/>
</dbReference>
<evidence type="ECO:0000313" key="5">
    <source>
        <dbReference type="EMBL" id="MVN33573.1"/>
    </source>
</evidence>
<dbReference type="Proteomes" id="UP000253857">
    <property type="component" value="Unassembled WGS sequence"/>
</dbReference>
<evidence type="ECO:0000256" key="3">
    <source>
        <dbReference type="ARBA" id="ARBA00023163"/>
    </source>
</evidence>
<evidence type="ECO:0000256" key="2">
    <source>
        <dbReference type="ARBA" id="ARBA00023125"/>
    </source>
</evidence>
<name>A0A369NL69_EGGLN</name>
<dbReference type="InterPro" id="IPR000792">
    <property type="entry name" value="Tscrpt_reg_LuxR_C"/>
</dbReference>
<evidence type="ECO:0000313" key="6">
    <source>
        <dbReference type="EMBL" id="RDB67737.1"/>
    </source>
</evidence>
<gene>
    <name evidence="9" type="ORF">C1853_11930</name>
    <name evidence="8" type="ORF">C1871_10595</name>
    <name evidence="7" type="ORF">C1872_07600</name>
    <name evidence="6" type="ORF">C1875_12945</name>
    <name evidence="5" type="ORF">GO726_10410</name>
</gene>
<sequence length="277" mass="31646">MVRLPSMRKSGATEKTGERMVELSDTRWRAIDDLLLALYGASDLADLRRRVMRGFKDLVPYDKGFFDLCDCSESGRFVFFDPVSVDMTDEELLSYYQKYEPSDYTTWLFSVNDPVVYRDSTFVTDEMRKRSELYREWMIPMDTHFSMGSTQVGNGMIYGSITLFRNRASGDFTEEEEECLAVLNRHLSTCLAVAHPRGLRRDEGKPVVGRTSLTAREQEIAALIAEGLSNQQIGLRLFISENTVKKHVKGIFQKMGVSNRHQLMAELYRTAAIVVDA</sequence>
<evidence type="ECO:0000313" key="12">
    <source>
        <dbReference type="Proteomes" id="UP000253915"/>
    </source>
</evidence>
<reference evidence="5 14" key="2">
    <citation type="submission" date="2019-11" db="EMBL/GenBank/DDBJ databases">
        <title>Whole genome shotgun sequencing (WGS) data from Adlercreutzia equolifaciens ResAG-91, Eggerthella lenta MRI-F36, MRI-F37, MRI-F40, ResAG-49, ResAG-88, ResAG-121, ResAG-145, and Gordonibacter sp. ResAG-5, ResAG-26, ResAG-43, ResAG-50, ResAG-59.</title>
        <authorList>
            <person name="Stoll D.A."/>
            <person name="Danylec N."/>
            <person name="Franz C.M.A.P."/>
            <person name="Huch M."/>
        </authorList>
    </citation>
    <scope>NUCLEOTIDE SEQUENCE [LARGE SCALE GENOMIC DNA]</scope>
    <source>
        <strain evidence="5 14">ResAG-88</strain>
    </source>
</reference>
<dbReference type="Proteomes" id="UP000253752">
    <property type="component" value="Unassembled WGS sequence"/>
</dbReference>
<keyword evidence="2 5" id="KW-0238">DNA-binding</keyword>